<dbReference type="Proteomes" id="UP001358417">
    <property type="component" value="Unassembled WGS sequence"/>
</dbReference>
<organism evidence="1 2">
    <name type="scientific">Exophiala bonariae</name>
    <dbReference type="NCBI Taxonomy" id="1690606"/>
    <lineage>
        <taxon>Eukaryota</taxon>
        <taxon>Fungi</taxon>
        <taxon>Dikarya</taxon>
        <taxon>Ascomycota</taxon>
        <taxon>Pezizomycotina</taxon>
        <taxon>Eurotiomycetes</taxon>
        <taxon>Chaetothyriomycetidae</taxon>
        <taxon>Chaetothyriales</taxon>
        <taxon>Herpotrichiellaceae</taxon>
        <taxon>Exophiala</taxon>
    </lineage>
</organism>
<proteinExistence type="predicted"/>
<name>A0AAV9N2F7_9EURO</name>
<evidence type="ECO:0008006" key="3">
    <source>
        <dbReference type="Google" id="ProtNLM"/>
    </source>
</evidence>
<dbReference type="AlphaFoldDB" id="A0AAV9N2F7"/>
<evidence type="ECO:0000313" key="2">
    <source>
        <dbReference type="Proteomes" id="UP001358417"/>
    </source>
</evidence>
<protein>
    <recommendedName>
        <fullName evidence="3">BZIP domain-containing protein</fullName>
    </recommendedName>
</protein>
<gene>
    <name evidence="1" type="ORF">LTR84_006756</name>
</gene>
<sequence>MEDADLILRRRRDNGKVAQRNFRTRQAEKASELKQNYEQLKRIVETIVLAHGEHDQAKLNDAIAQAGQATGLEVVERCALSTSPKASIVVAKRPGLVHGSAVAASAQPTTRDIYRESFYQPRSGRFSPRLGYGIWLEPERFLKILDPPLDILPYVGAGKYTVAGRIAWASLDYGYACLQEAMIARATNTIPKDDWIASLPPESAARRAFDRSLRHSKPLHDVAYMMDLVEARIEFREQGYMRGNTRGGDEVSRQVMQGSVAHDLRARRVRMDQWWTALDIEAHLQAVMGVDDFSALQIALCSQEADQAQMFMPLARSLGHNGVCFGDGPRWHAPSVKALVSAWLDQISVLGVW</sequence>
<dbReference type="EMBL" id="JAVRRD010000026">
    <property type="protein sequence ID" value="KAK5047234.1"/>
    <property type="molecule type" value="Genomic_DNA"/>
</dbReference>
<comment type="caution">
    <text evidence="1">The sequence shown here is derived from an EMBL/GenBank/DDBJ whole genome shotgun (WGS) entry which is preliminary data.</text>
</comment>
<dbReference type="GeneID" id="89974925"/>
<keyword evidence="2" id="KW-1185">Reference proteome</keyword>
<reference evidence="1 2" key="1">
    <citation type="submission" date="2023-08" db="EMBL/GenBank/DDBJ databases">
        <title>Black Yeasts Isolated from many extreme environments.</title>
        <authorList>
            <person name="Coleine C."/>
            <person name="Stajich J.E."/>
            <person name="Selbmann L."/>
        </authorList>
    </citation>
    <scope>NUCLEOTIDE SEQUENCE [LARGE SCALE GENOMIC DNA]</scope>
    <source>
        <strain evidence="1 2">CCFEE 5792</strain>
    </source>
</reference>
<evidence type="ECO:0000313" key="1">
    <source>
        <dbReference type="EMBL" id="KAK5047234.1"/>
    </source>
</evidence>
<accession>A0AAV9N2F7</accession>
<dbReference type="RefSeq" id="XP_064702796.1">
    <property type="nucleotide sequence ID" value="XM_064850314.1"/>
</dbReference>